<sequence>MQKHPHILNAASNLLGIALVIIAALNVAGRSRQGFADDIGWASAFFLSLSCLLSYMAMRSDRRGAAYELWADRVFLCGLVLIVASVVVLALESA</sequence>
<evidence type="ECO:0000256" key="1">
    <source>
        <dbReference type="SAM" id="Phobius"/>
    </source>
</evidence>
<feature type="transmembrane region" description="Helical" evidence="1">
    <location>
        <begin position="39"/>
        <end position="58"/>
    </location>
</feature>
<feature type="transmembrane region" description="Helical" evidence="1">
    <location>
        <begin position="70"/>
        <end position="91"/>
    </location>
</feature>
<feature type="transmembrane region" description="Helical" evidence="1">
    <location>
        <begin position="7"/>
        <end position="27"/>
    </location>
</feature>
<keyword evidence="1" id="KW-1133">Transmembrane helix</keyword>
<gene>
    <name evidence="2" type="ORF">IHQ68_18245</name>
</gene>
<protein>
    <submittedName>
        <fullName evidence="2">Uncharacterized protein</fullName>
    </submittedName>
</protein>
<name>A0ABU1DKB8_9HYPH</name>
<evidence type="ECO:0000313" key="3">
    <source>
        <dbReference type="Proteomes" id="UP001181622"/>
    </source>
</evidence>
<proteinExistence type="predicted"/>
<dbReference type="RefSeq" id="WP_309394417.1">
    <property type="nucleotide sequence ID" value="NZ_JADBEO010000057.1"/>
</dbReference>
<organism evidence="2 3">
    <name type="scientific">Chelatococcus sambhunathii</name>
    <dbReference type="NCBI Taxonomy" id="363953"/>
    <lineage>
        <taxon>Bacteria</taxon>
        <taxon>Pseudomonadati</taxon>
        <taxon>Pseudomonadota</taxon>
        <taxon>Alphaproteobacteria</taxon>
        <taxon>Hyphomicrobiales</taxon>
        <taxon>Chelatococcaceae</taxon>
        <taxon>Chelatococcus</taxon>
    </lineage>
</organism>
<comment type="caution">
    <text evidence="2">The sequence shown here is derived from an EMBL/GenBank/DDBJ whole genome shotgun (WGS) entry which is preliminary data.</text>
</comment>
<dbReference type="Proteomes" id="UP001181622">
    <property type="component" value="Unassembled WGS sequence"/>
</dbReference>
<keyword evidence="1" id="KW-0812">Transmembrane</keyword>
<reference evidence="2" key="1">
    <citation type="submission" date="2020-10" db="EMBL/GenBank/DDBJ databases">
        <authorList>
            <person name="Abbas A."/>
            <person name="Razzaq R."/>
            <person name="Waqas M."/>
            <person name="Abbas N."/>
            <person name="Nielsen T.K."/>
            <person name="Hansen L.H."/>
            <person name="Hussain S."/>
            <person name="Shahid M."/>
        </authorList>
    </citation>
    <scope>NUCLEOTIDE SEQUENCE</scope>
    <source>
        <strain evidence="2">S14</strain>
    </source>
</reference>
<keyword evidence="1" id="KW-0472">Membrane</keyword>
<dbReference type="EMBL" id="JADBEO010000057">
    <property type="protein sequence ID" value="MDR4308565.1"/>
    <property type="molecule type" value="Genomic_DNA"/>
</dbReference>
<accession>A0ABU1DKB8</accession>
<evidence type="ECO:0000313" key="2">
    <source>
        <dbReference type="EMBL" id="MDR4308565.1"/>
    </source>
</evidence>
<keyword evidence="3" id="KW-1185">Reference proteome</keyword>